<evidence type="ECO:0000313" key="1">
    <source>
        <dbReference type="EMBL" id="EFC89384.1"/>
    </source>
</evidence>
<gene>
    <name evidence="1" type="ORF">NEIMUCOT_04287</name>
</gene>
<sequence length="45" mass="5234">MFKRSSESGIINAFRRPCLSMRHFPHTVSTFPDFQINAISKPRKP</sequence>
<protein>
    <submittedName>
        <fullName evidence="1">Uncharacterized protein</fullName>
    </submittedName>
</protein>
<comment type="caution">
    <text evidence="1">The sequence shown here is derived from an EMBL/GenBank/DDBJ whole genome shotgun (WGS) entry which is preliminary data.</text>
</comment>
<dbReference type="Proteomes" id="UP000003344">
    <property type="component" value="Unassembled WGS sequence"/>
</dbReference>
<evidence type="ECO:0000313" key="2">
    <source>
        <dbReference type="Proteomes" id="UP000003344"/>
    </source>
</evidence>
<dbReference type="EMBL" id="ACDX02000003">
    <property type="protein sequence ID" value="EFC89384.1"/>
    <property type="molecule type" value="Genomic_DNA"/>
</dbReference>
<accession>D2ZUJ9</accession>
<name>D2ZUJ9_NEIM2</name>
<organism evidence="1 2">
    <name type="scientific">Neisseria mucosa (strain ATCC 25996 / DSM 4631 / NCTC 10774 / M26)</name>
    <dbReference type="NCBI Taxonomy" id="546266"/>
    <lineage>
        <taxon>Bacteria</taxon>
        <taxon>Pseudomonadati</taxon>
        <taxon>Pseudomonadota</taxon>
        <taxon>Betaproteobacteria</taxon>
        <taxon>Neisseriales</taxon>
        <taxon>Neisseriaceae</taxon>
        <taxon>Neisseria</taxon>
    </lineage>
</organism>
<dbReference type="STRING" id="546266.NEIMUCOT_04287"/>
<reference evidence="1 2" key="1">
    <citation type="submission" date="2009-10" db="EMBL/GenBank/DDBJ databases">
        <authorList>
            <person name="Weinstock G."/>
            <person name="Sodergren E."/>
            <person name="Clifton S."/>
            <person name="Fulton L."/>
            <person name="Fulton B."/>
            <person name="Courtney L."/>
            <person name="Fronick C."/>
            <person name="Harrison M."/>
            <person name="Strong C."/>
            <person name="Farmer C."/>
            <person name="Delahaunty K."/>
            <person name="Markovic C."/>
            <person name="Hall O."/>
            <person name="Minx P."/>
            <person name="Tomlinson C."/>
            <person name="Mitreva M."/>
            <person name="Nelson J."/>
            <person name="Hou S."/>
            <person name="Wollam A."/>
            <person name="Pepin K.H."/>
            <person name="Johnson M."/>
            <person name="Bhonagiri V."/>
            <person name="Nash W.E."/>
            <person name="Warren W."/>
            <person name="Chinwalla A."/>
            <person name="Mardis E.R."/>
            <person name="Wilson R.K."/>
        </authorList>
    </citation>
    <scope>NUCLEOTIDE SEQUENCE [LARGE SCALE GENOMIC DNA]</scope>
    <source>
        <strain evidence="2">ATCC 25996 / DSM 4631 / NCTC 10774 / M26</strain>
    </source>
</reference>
<proteinExistence type="predicted"/>
<dbReference type="AlphaFoldDB" id="D2ZUJ9"/>